<dbReference type="AlphaFoldDB" id="A0A1F7F5T4"/>
<dbReference type="PROSITE" id="PS51257">
    <property type="entry name" value="PROKAR_LIPOPROTEIN"/>
    <property type="match status" value="1"/>
</dbReference>
<evidence type="ECO:0000313" key="4">
    <source>
        <dbReference type="EMBL" id="OGK01953.1"/>
    </source>
</evidence>
<dbReference type="SMART" id="SM00646">
    <property type="entry name" value="Ami_3"/>
    <property type="match status" value="1"/>
</dbReference>
<dbReference type="InterPro" id="IPR002508">
    <property type="entry name" value="MurNAc-LAA_cat"/>
</dbReference>
<dbReference type="InterPro" id="IPR012854">
    <property type="entry name" value="Cu_amine_oxidase-like_N"/>
</dbReference>
<dbReference type="SUPFAM" id="SSF53187">
    <property type="entry name" value="Zn-dependent exopeptidases"/>
    <property type="match status" value="1"/>
</dbReference>
<dbReference type="Pfam" id="PF01520">
    <property type="entry name" value="Amidase_3"/>
    <property type="match status" value="1"/>
</dbReference>
<feature type="domain" description="MurNAc-LAA" evidence="3">
    <location>
        <begin position="335"/>
        <end position="497"/>
    </location>
</feature>
<keyword evidence="2" id="KW-0732">Signal</keyword>
<sequence>MKRVVLLFIGSILFACHAAEISVRYDNGAEKKALVAERDGNVFFPATVIFDLFSNRFAWAPDKRKLVINISETDLIFTEDNPFVSVGGEVREWSAAPFCEEGDLYVPAREFVLLLDSLVPDTVTWDAEKKSLRIGSAVAVIDSFTCEERKNGTVFTLFLPGKMAFDHTFFKPQLNINVLKGKVSVEQLTRKETVGLVTGISAVQFAGSAQISLIISARSGQPEVCYKDGPCRIEAVLRNKIEDTKQVASAESAAVALPDSLAADQAALRIKRIIIDPGHGGEDPGAVNTQAKAEEKEIVLAIGLELRKLLKEHLRDVTVLMTRDDDTFVPLKGRSKFANSKKGDLFISVHANSISGNKTKKSVIDGFEVYFLDLARDDDARAVAALETSAIQYEKDGDARENIDDIDFMIKSIELNTYRNQSERFAICLEQEMSKSLKKVRRHKLGVNQANFYVLRGVEMPAVLIEAAFISNPEEVKVLRTREFHRQVAEAVLNGIVRYADTLE</sequence>
<evidence type="ECO:0000256" key="2">
    <source>
        <dbReference type="SAM" id="SignalP"/>
    </source>
</evidence>
<dbReference type="PANTHER" id="PTHR30404">
    <property type="entry name" value="N-ACETYLMURAMOYL-L-ALANINE AMIDASE"/>
    <property type="match status" value="1"/>
</dbReference>
<reference evidence="4 5" key="1">
    <citation type="journal article" date="2016" name="Nat. Commun.">
        <title>Thousands of microbial genomes shed light on interconnected biogeochemical processes in an aquifer system.</title>
        <authorList>
            <person name="Anantharaman K."/>
            <person name="Brown C.T."/>
            <person name="Hug L.A."/>
            <person name="Sharon I."/>
            <person name="Castelle C.J."/>
            <person name="Probst A.J."/>
            <person name="Thomas B.C."/>
            <person name="Singh A."/>
            <person name="Wilkins M.J."/>
            <person name="Karaoz U."/>
            <person name="Brodie E.L."/>
            <person name="Williams K.H."/>
            <person name="Hubbard S.S."/>
            <person name="Banfield J.F."/>
        </authorList>
    </citation>
    <scope>NUCLEOTIDE SEQUENCE [LARGE SCALE GENOMIC DNA]</scope>
</reference>
<accession>A0A1F7F5T4</accession>
<dbReference type="Gene3D" id="3.40.630.40">
    <property type="entry name" value="Zn-dependent exopeptidases"/>
    <property type="match status" value="1"/>
</dbReference>
<dbReference type="GO" id="GO:0008745">
    <property type="term" value="F:N-acetylmuramoyl-L-alanine amidase activity"/>
    <property type="evidence" value="ECO:0007669"/>
    <property type="project" value="InterPro"/>
</dbReference>
<dbReference type="InterPro" id="IPR036582">
    <property type="entry name" value="Mao_N_sf"/>
</dbReference>
<dbReference type="CDD" id="cd02696">
    <property type="entry name" value="MurNAc-LAA"/>
    <property type="match status" value="1"/>
</dbReference>
<evidence type="ECO:0000259" key="3">
    <source>
        <dbReference type="SMART" id="SM00646"/>
    </source>
</evidence>
<dbReference type="EMBL" id="MFYX01000115">
    <property type="protein sequence ID" value="OGK01953.1"/>
    <property type="molecule type" value="Genomic_DNA"/>
</dbReference>
<dbReference type="FunFam" id="3.40.630.40:FF:000005">
    <property type="entry name" value="N-acetylmuramoyl-L-alanine amidase (AmiA)"/>
    <property type="match status" value="1"/>
</dbReference>
<dbReference type="PANTHER" id="PTHR30404:SF0">
    <property type="entry name" value="N-ACETYLMURAMOYL-L-ALANINE AMIDASE AMIC"/>
    <property type="match status" value="1"/>
</dbReference>
<protein>
    <recommendedName>
        <fullName evidence="3">MurNAc-LAA domain-containing protein</fullName>
    </recommendedName>
</protein>
<keyword evidence="1" id="KW-0378">Hydrolase</keyword>
<dbReference type="Pfam" id="PF07833">
    <property type="entry name" value="Cu_amine_oxidN1"/>
    <property type="match status" value="1"/>
</dbReference>
<feature type="chain" id="PRO_5009528445" description="MurNAc-LAA domain-containing protein" evidence="2">
    <location>
        <begin position="19"/>
        <end position="504"/>
    </location>
</feature>
<dbReference type="GO" id="GO:0030288">
    <property type="term" value="C:outer membrane-bounded periplasmic space"/>
    <property type="evidence" value="ECO:0007669"/>
    <property type="project" value="TreeGrafter"/>
</dbReference>
<dbReference type="Proteomes" id="UP000179243">
    <property type="component" value="Unassembled WGS sequence"/>
</dbReference>
<dbReference type="GO" id="GO:0009253">
    <property type="term" value="P:peptidoglycan catabolic process"/>
    <property type="evidence" value="ECO:0007669"/>
    <property type="project" value="InterPro"/>
</dbReference>
<dbReference type="InterPro" id="IPR050695">
    <property type="entry name" value="N-acetylmuramoyl_amidase_3"/>
</dbReference>
<evidence type="ECO:0000313" key="5">
    <source>
        <dbReference type="Proteomes" id="UP000179243"/>
    </source>
</evidence>
<proteinExistence type="predicted"/>
<gene>
    <name evidence="4" type="ORF">A2519_17645</name>
</gene>
<evidence type="ECO:0000256" key="1">
    <source>
        <dbReference type="ARBA" id="ARBA00022801"/>
    </source>
</evidence>
<name>A0A1F7F5T4_UNCRA</name>
<organism evidence="4 5">
    <name type="scientific">Candidatus Raymondbacteria bacterium RIFOXYD12_FULL_49_13</name>
    <dbReference type="NCBI Taxonomy" id="1817890"/>
    <lineage>
        <taxon>Bacteria</taxon>
        <taxon>Raymondiibacteriota</taxon>
    </lineage>
</organism>
<dbReference type="SUPFAM" id="SSF55383">
    <property type="entry name" value="Copper amine oxidase, domain N"/>
    <property type="match status" value="1"/>
</dbReference>
<comment type="caution">
    <text evidence="4">The sequence shown here is derived from an EMBL/GenBank/DDBJ whole genome shotgun (WGS) entry which is preliminary data.</text>
</comment>
<feature type="signal peptide" evidence="2">
    <location>
        <begin position="1"/>
        <end position="18"/>
    </location>
</feature>